<dbReference type="Proteomes" id="UP000774326">
    <property type="component" value="Unassembled WGS sequence"/>
</dbReference>
<comment type="caution">
    <text evidence="1">The sequence shown here is derived from an EMBL/GenBank/DDBJ whole genome shotgun (WGS) entry which is preliminary data.</text>
</comment>
<keyword evidence="2" id="KW-1185">Reference proteome</keyword>
<reference evidence="1" key="2">
    <citation type="submission" date="2021-01" db="EMBL/GenBank/DDBJ databases">
        <authorList>
            <person name="Schikora-Tamarit M.A."/>
        </authorList>
    </citation>
    <scope>NUCLEOTIDE SEQUENCE</scope>
    <source>
        <strain evidence="1">CBS2887</strain>
    </source>
</reference>
<protein>
    <submittedName>
        <fullName evidence="1">Uncharacterized protein</fullName>
    </submittedName>
</protein>
<name>A0A9P8PZU9_WICPI</name>
<reference evidence="1" key="1">
    <citation type="journal article" date="2021" name="Open Biol.">
        <title>Shared evolutionary footprints suggest mitochondrial oxidative damage underlies multiple complex I losses in fungi.</title>
        <authorList>
            <person name="Schikora-Tamarit M.A."/>
            <person name="Marcet-Houben M."/>
            <person name="Nosek J."/>
            <person name="Gabaldon T."/>
        </authorList>
    </citation>
    <scope>NUCLEOTIDE SEQUENCE</scope>
    <source>
        <strain evidence="1">CBS2887</strain>
    </source>
</reference>
<sequence length="193" mass="22395">MYLSMNHIFSRPTPGLVPQRHTQLDSASVYDVFYSKRDLPTSLEDLKRELERYCDGPAVLDEYQLVVPKYATYTRPGEHYGHQTFKERQTKFEPSLSSLMSFFVNNKESSSRFVSERQHINGYFQTQPRAADGAVSIALVKEIASERLLMEKEWRDGFSPAMLRSRKFGWDLIVDAPEEPTVFNIHCKLHIID</sequence>
<dbReference type="EMBL" id="JAEUBG010004706">
    <property type="protein sequence ID" value="KAH3680620.1"/>
    <property type="molecule type" value="Genomic_DNA"/>
</dbReference>
<proteinExistence type="predicted"/>
<organism evidence="1 2">
    <name type="scientific">Wickerhamomyces pijperi</name>
    <name type="common">Yeast</name>
    <name type="synonym">Pichia pijperi</name>
    <dbReference type="NCBI Taxonomy" id="599730"/>
    <lineage>
        <taxon>Eukaryota</taxon>
        <taxon>Fungi</taxon>
        <taxon>Dikarya</taxon>
        <taxon>Ascomycota</taxon>
        <taxon>Saccharomycotina</taxon>
        <taxon>Saccharomycetes</taxon>
        <taxon>Phaffomycetales</taxon>
        <taxon>Wickerhamomycetaceae</taxon>
        <taxon>Wickerhamomyces</taxon>
    </lineage>
</organism>
<gene>
    <name evidence="1" type="ORF">WICPIJ_008191</name>
</gene>
<evidence type="ECO:0000313" key="2">
    <source>
        <dbReference type="Proteomes" id="UP000774326"/>
    </source>
</evidence>
<accession>A0A9P8PZU9</accession>
<evidence type="ECO:0000313" key="1">
    <source>
        <dbReference type="EMBL" id="KAH3680620.1"/>
    </source>
</evidence>
<dbReference type="AlphaFoldDB" id="A0A9P8PZU9"/>